<feature type="repeat" description="PPR" evidence="3">
    <location>
        <begin position="726"/>
        <end position="760"/>
    </location>
</feature>
<feature type="repeat" description="PPR" evidence="3">
    <location>
        <begin position="183"/>
        <end position="217"/>
    </location>
</feature>
<keyword evidence="2" id="KW-0677">Repeat</keyword>
<dbReference type="PROSITE" id="PS51375">
    <property type="entry name" value="PPR"/>
    <property type="match status" value="12"/>
</dbReference>
<comment type="caution">
    <text evidence="5">The sequence shown here is derived from an EMBL/GenBank/DDBJ whole genome shotgun (WGS) entry which is preliminary data.</text>
</comment>
<dbReference type="Pfam" id="PF01535">
    <property type="entry name" value="PPR"/>
    <property type="match status" value="2"/>
</dbReference>
<feature type="repeat" description="PPR" evidence="3">
    <location>
        <begin position="656"/>
        <end position="690"/>
    </location>
</feature>
<proteinExistence type="inferred from homology"/>
<dbReference type="AlphaFoldDB" id="A0AAP0INE3"/>
<feature type="domain" description="Pentatricopeptide repeat-containing protein-mitochondrial" evidence="4">
    <location>
        <begin position="191"/>
        <end position="313"/>
    </location>
</feature>
<dbReference type="PANTHER" id="PTHR47447:SF22">
    <property type="entry name" value="TETRATRICOPEPTIDE-LIKE HELICAL DOMAIN SUPERFAMILY"/>
    <property type="match status" value="1"/>
</dbReference>
<gene>
    <name evidence="5" type="ORF">Scep_015949</name>
</gene>
<evidence type="ECO:0000256" key="3">
    <source>
        <dbReference type="PROSITE-ProRule" id="PRU00708"/>
    </source>
</evidence>
<dbReference type="InterPro" id="IPR011990">
    <property type="entry name" value="TPR-like_helical_dom_sf"/>
</dbReference>
<dbReference type="Pfam" id="PF13041">
    <property type="entry name" value="PPR_2"/>
    <property type="match status" value="4"/>
</dbReference>
<organism evidence="5 6">
    <name type="scientific">Stephania cephalantha</name>
    <dbReference type="NCBI Taxonomy" id="152367"/>
    <lineage>
        <taxon>Eukaryota</taxon>
        <taxon>Viridiplantae</taxon>
        <taxon>Streptophyta</taxon>
        <taxon>Embryophyta</taxon>
        <taxon>Tracheophyta</taxon>
        <taxon>Spermatophyta</taxon>
        <taxon>Magnoliopsida</taxon>
        <taxon>Ranunculales</taxon>
        <taxon>Menispermaceae</taxon>
        <taxon>Menispermoideae</taxon>
        <taxon>Cissampelideae</taxon>
        <taxon>Stephania</taxon>
    </lineage>
</organism>
<dbReference type="SUPFAM" id="SSF81901">
    <property type="entry name" value="HCP-like"/>
    <property type="match status" value="1"/>
</dbReference>
<dbReference type="EMBL" id="JBBNAG010000007">
    <property type="protein sequence ID" value="KAK9117856.1"/>
    <property type="molecule type" value="Genomic_DNA"/>
</dbReference>
<feature type="repeat" description="PPR" evidence="3">
    <location>
        <begin position="446"/>
        <end position="480"/>
    </location>
</feature>
<dbReference type="NCBIfam" id="TIGR00756">
    <property type="entry name" value="PPR"/>
    <property type="match status" value="14"/>
</dbReference>
<feature type="repeat" description="PPR" evidence="3">
    <location>
        <begin position="287"/>
        <end position="321"/>
    </location>
</feature>
<evidence type="ECO:0000259" key="4">
    <source>
        <dbReference type="Pfam" id="PF23276"/>
    </source>
</evidence>
<feature type="repeat" description="PPR" evidence="3">
    <location>
        <begin position="481"/>
        <end position="515"/>
    </location>
</feature>
<reference evidence="5 6" key="1">
    <citation type="submission" date="2024-01" db="EMBL/GenBank/DDBJ databases">
        <title>Genome assemblies of Stephania.</title>
        <authorList>
            <person name="Yang L."/>
        </authorList>
    </citation>
    <scope>NUCLEOTIDE SEQUENCE [LARGE SCALE GENOMIC DNA]</scope>
    <source>
        <strain evidence="5">JXDWG</strain>
        <tissue evidence="5">Leaf</tissue>
    </source>
</reference>
<evidence type="ECO:0000256" key="1">
    <source>
        <dbReference type="ARBA" id="ARBA00007626"/>
    </source>
</evidence>
<dbReference type="Pfam" id="PF13812">
    <property type="entry name" value="PPR_3"/>
    <property type="match status" value="1"/>
</dbReference>
<protein>
    <recommendedName>
        <fullName evidence="4">Pentatricopeptide repeat-containing protein-mitochondrial domain-containing protein</fullName>
    </recommendedName>
</protein>
<accession>A0AAP0INE3</accession>
<comment type="similarity">
    <text evidence="1">Belongs to the PPR family. P subfamily.</text>
</comment>
<dbReference type="Pfam" id="PF12854">
    <property type="entry name" value="PPR_1"/>
    <property type="match status" value="1"/>
</dbReference>
<feature type="repeat" description="PPR" evidence="3">
    <location>
        <begin position="586"/>
        <end position="620"/>
    </location>
</feature>
<dbReference type="InterPro" id="IPR057027">
    <property type="entry name" value="TPR_mt"/>
</dbReference>
<feature type="repeat" description="PPR" evidence="3">
    <location>
        <begin position="322"/>
        <end position="356"/>
    </location>
</feature>
<dbReference type="PANTHER" id="PTHR47447">
    <property type="entry name" value="OS03G0856100 PROTEIN"/>
    <property type="match status" value="1"/>
</dbReference>
<feature type="repeat" description="PPR" evidence="3">
    <location>
        <begin position="621"/>
        <end position="655"/>
    </location>
</feature>
<evidence type="ECO:0000313" key="6">
    <source>
        <dbReference type="Proteomes" id="UP001419268"/>
    </source>
</evidence>
<dbReference type="Pfam" id="PF23276">
    <property type="entry name" value="TPR_24"/>
    <property type="match status" value="1"/>
</dbReference>
<keyword evidence="6" id="KW-1185">Reference proteome</keyword>
<evidence type="ECO:0000256" key="2">
    <source>
        <dbReference type="ARBA" id="ARBA00022737"/>
    </source>
</evidence>
<name>A0AAP0INE3_9MAGN</name>
<feature type="repeat" description="PPR" evidence="3">
    <location>
        <begin position="516"/>
        <end position="550"/>
    </location>
</feature>
<sequence>MALVRTRAISRFFPLRTPNPTQPNRSPEPSILHIHFNRINNYSSSNRSVFVDKLVDAFTNRSPIHQNSEELRTIAPTLTPEMVEAVLKAMKSWRAARGFFDWAKEQCGFKHNCYTYNAMASVLVRAKQGAQLRVLARDLANSMCPMSAGALGFFVRCLGSQGLAEEANWLVDEVKRLKLCFLNVYSYNCLLEAFAKSGRVELIEMRLREMVELGMEFDKFTWTPVLQAYCNAGNFEQALSVYKRICDNGWIDEHVFTILVVSFSKWGEVDKAFELIERMEDHNMSLNEKTLCTLIHGFAKESRIDNALQLFDKMRVLGFTADLPLYSVLIDGLCKKRETGKALILFGEMKRNGIVPDVHVFTRLISLYSGEGEFFSANRLLEESKECVNGDAVVWLYNAMLEGLVYHGSIDKAYSLLQDMMGSNAANEVVLGNLFKVKEGTRPRPNNTSFVILIDGLCKFGKSDVALCLFHDMIQMGYKGNVLLYNNLIHELCSLDRLEEAYELLREMKQAGHEPTQFTHNSIFGCLCKRENVSGAVDLLKEMRACGHEPWIKHSSMLVKQLCIHGKVSEACNFLSDMIQVGFLPDIIAYSAAIDGLFKNGEVDGAVELFQDISRRGYRPDIVAYNIIIRGLCKVGKVFEAQNLVNEMPEKGLVPSVVTYNLMIDAFCKTNEIDQAFCYFKRMVDEAREPSVITYTTLIDGLCSVGRPEDALRLWDEMEEKGLIPNRISYIALIHGLCKCHRSGEALKYFQKMKEQEMEPDAFVYVALISNFVSNGELVVAFEILREMVLKWSFPGPLDKNHPVLMGALHKLFEDDITSSDVKNLIADGLLPAISNASDEMT</sequence>
<evidence type="ECO:0000313" key="5">
    <source>
        <dbReference type="EMBL" id="KAK9117856.1"/>
    </source>
</evidence>
<dbReference type="Proteomes" id="UP001419268">
    <property type="component" value="Unassembled WGS sequence"/>
</dbReference>
<feature type="repeat" description="PPR" evidence="3">
    <location>
        <begin position="691"/>
        <end position="725"/>
    </location>
</feature>
<dbReference type="InterPro" id="IPR002885">
    <property type="entry name" value="PPR_rpt"/>
</dbReference>
<feature type="repeat" description="PPR" evidence="3">
    <location>
        <begin position="218"/>
        <end position="252"/>
    </location>
</feature>
<dbReference type="Gene3D" id="1.25.40.10">
    <property type="entry name" value="Tetratricopeptide repeat domain"/>
    <property type="match status" value="7"/>
</dbReference>